<keyword evidence="5 6" id="KW-0472">Membrane</keyword>
<organism evidence="7 8">
    <name type="scientific">Agromyces mediolanus</name>
    <name type="common">Corynebacterium mediolanum</name>
    <dbReference type="NCBI Taxonomy" id="41986"/>
    <lineage>
        <taxon>Bacteria</taxon>
        <taxon>Bacillati</taxon>
        <taxon>Actinomycetota</taxon>
        <taxon>Actinomycetes</taxon>
        <taxon>Micrococcales</taxon>
        <taxon>Microbacteriaceae</taxon>
        <taxon>Agromyces</taxon>
    </lineage>
</organism>
<evidence type="ECO:0000313" key="7">
    <source>
        <dbReference type="EMBL" id="GGR19010.1"/>
    </source>
</evidence>
<keyword evidence="8" id="KW-1185">Reference proteome</keyword>
<evidence type="ECO:0000256" key="4">
    <source>
        <dbReference type="ARBA" id="ARBA00022989"/>
    </source>
</evidence>
<evidence type="ECO:0000256" key="6">
    <source>
        <dbReference type="SAM" id="Phobius"/>
    </source>
</evidence>
<comment type="subcellular location">
    <subcellularLocation>
        <location evidence="1">Cell membrane</location>
    </subcellularLocation>
</comment>
<dbReference type="RefSeq" id="WP_189084188.1">
    <property type="nucleotide sequence ID" value="NZ_BMRJ01000001.1"/>
</dbReference>
<dbReference type="Proteomes" id="UP000610303">
    <property type="component" value="Unassembled WGS sequence"/>
</dbReference>
<dbReference type="Pfam" id="PF04347">
    <property type="entry name" value="FliO"/>
    <property type="match status" value="1"/>
</dbReference>
<evidence type="ECO:0008006" key="9">
    <source>
        <dbReference type="Google" id="ProtNLM"/>
    </source>
</evidence>
<protein>
    <recommendedName>
        <fullName evidence="9">Flagellar protein</fullName>
    </recommendedName>
</protein>
<evidence type="ECO:0000256" key="5">
    <source>
        <dbReference type="ARBA" id="ARBA00023136"/>
    </source>
</evidence>
<evidence type="ECO:0000256" key="2">
    <source>
        <dbReference type="ARBA" id="ARBA00022475"/>
    </source>
</evidence>
<comment type="caution">
    <text evidence="7">The sequence shown here is derived from an EMBL/GenBank/DDBJ whole genome shotgun (WGS) entry which is preliminary data.</text>
</comment>
<keyword evidence="2" id="KW-1003">Cell membrane</keyword>
<evidence type="ECO:0000256" key="1">
    <source>
        <dbReference type="ARBA" id="ARBA00004236"/>
    </source>
</evidence>
<evidence type="ECO:0000256" key="3">
    <source>
        <dbReference type="ARBA" id="ARBA00022692"/>
    </source>
</evidence>
<proteinExistence type="predicted"/>
<dbReference type="GO" id="GO:0044781">
    <property type="term" value="P:bacterial-type flagellum organization"/>
    <property type="evidence" value="ECO:0007669"/>
    <property type="project" value="InterPro"/>
</dbReference>
<reference evidence="7" key="1">
    <citation type="journal article" date="2014" name="Int. J. Syst. Evol. Microbiol.">
        <title>Complete genome sequence of Corynebacterium casei LMG S-19264T (=DSM 44701T), isolated from a smear-ripened cheese.</title>
        <authorList>
            <consortium name="US DOE Joint Genome Institute (JGI-PGF)"/>
            <person name="Walter F."/>
            <person name="Albersmeier A."/>
            <person name="Kalinowski J."/>
            <person name="Ruckert C."/>
        </authorList>
    </citation>
    <scope>NUCLEOTIDE SEQUENCE</scope>
    <source>
        <strain evidence="7">JCM 3346</strain>
    </source>
</reference>
<reference evidence="7" key="2">
    <citation type="submission" date="2020-09" db="EMBL/GenBank/DDBJ databases">
        <authorList>
            <person name="Sun Q."/>
            <person name="Ohkuma M."/>
        </authorList>
    </citation>
    <scope>NUCLEOTIDE SEQUENCE</scope>
    <source>
        <strain evidence="7">JCM 3346</strain>
    </source>
</reference>
<dbReference type="GO" id="GO:0016020">
    <property type="term" value="C:membrane"/>
    <property type="evidence" value="ECO:0007669"/>
    <property type="project" value="InterPro"/>
</dbReference>
<keyword evidence="3 6" id="KW-0812">Transmembrane</keyword>
<gene>
    <name evidence="7" type="ORF">GCM10010196_10230</name>
</gene>
<name>A0A918CD22_AGRME</name>
<keyword evidence="4 6" id="KW-1133">Transmembrane helix</keyword>
<dbReference type="AlphaFoldDB" id="A0A918CD22"/>
<dbReference type="InterPro" id="IPR022781">
    <property type="entry name" value="Flagellar_biosynth_FliO"/>
</dbReference>
<dbReference type="EMBL" id="BMRJ01000001">
    <property type="protein sequence ID" value="GGR19010.1"/>
    <property type="molecule type" value="Genomic_DNA"/>
</dbReference>
<sequence>MDAVFLVLRVVVALGVVLAVIWVAHRQLSRRRSGSKKAGLVQVVARQSLSPKASVAIVDADGRRLVLGVTEHGVSVLSDRPAPVPDAEFDAVLAAAVAPAEPVPVEASAQPSAARREDDVLDGLDALAIFDEPSADADAPVTRRAALAAASTAPASHGSRRGSILSAETWKRSLAGVKEGLGI</sequence>
<accession>A0A918CD22</accession>
<feature type="transmembrane region" description="Helical" evidence="6">
    <location>
        <begin position="6"/>
        <end position="24"/>
    </location>
</feature>
<evidence type="ECO:0000313" key="8">
    <source>
        <dbReference type="Proteomes" id="UP000610303"/>
    </source>
</evidence>